<dbReference type="InterPro" id="IPR001680">
    <property type="entry name" value="WD40_rpt"/>
</dbReference>
<gene>
    <name evidence="5" type="ORF">N7493_000123</name>
</gene>
<feature type="region of interest" description="Disordered" evidence="4">
    <location>
        <begin position="101"/>
        <end position="126"/>
    </location>
</feature>
<dbReference type="PROSITE" id="PS50082">
    <property type="entry name" value="WD_REPEATS_2"/>
    <property type="match status" value="2"/>
</dbReference>
<feature type="compositionally biased region" description="Polar residues" evidence="4">
    <location>
        <begin position="106"/>
        <end position="116"/>
    </location>
</feature>
<keyword evidence="2" id="KW-0677">Repeat</keyword>
<sequence length="405" mass="44921">MIRLWNPLTGKPKGDLYGHKRLFPSVAFSPDSQLLASASSDGTVRLWNPLTGRQQQKLEDHTEGVNSVAFSPDSQLLASASDDCTVLLWNPTAYMPHQAHDDLSKTDQQVQASASVPEQEPERSGSFEIDLSELEIKISSNPVGSMRFSPDNSILVSASADDQYPVRFWDVATGLPKKMPSDMRITGSSVVFSPDGQPLRAAARMRIQVWDLVTYTLKPEIEGEEYSWHYVECMSISSSSKMLACSSSMMIWVWDLSKGVIKTRLESNNGTTEFKFMAFSHDDQFLAAGSDDAINLWDLSTGVLQRTWNVQSTVITLKFSQDNLYLHTNLGRIDTRSESQSPTFVSDHNSESSLITIDGSNWICLNGERILWLPAEVRPSCLAMNGSMLALGQAEGWISFTGFRG</sequence>
<evidence type="ECO:0000256" key="1">
    <source>
        <dbReference type="ARBA" id="ARBA00022574"/>
    </source>
</evidence>
<dbReference type="InterPro" id="IPR015943">
    <property type="entry name" value="WD40/YVTN_repeat-like_dom_sf"/>
</dbReference>
<evidence type="ECO:0000313" key="5">
    <source>
        <dbReference type="EMBL" id="KAJ5740251.1"/>
    </source>
</evidence>
<evidence type="ECO:0008006" key="7">
    <source>
        <dbReference type="Google" id="ProtNLM"/>
    </source>
</evidence>
<dbReference type="SUPFAM" id="SSF50978">
    <property type="entry name" value="WD40 repeat-like"/>
    <property type="match status" value="1"/>
</dbReference>
<accession>A0AAD6HVR6</accession>
<dbReference type="EMBL" id="JAQJAN010000001">
    <property type="protein sequence ID" value="KAJ5740251.1"/>
    <property type="molecule type" value="Genomic_DNA"/>
</dbReference>
<dbReference type="PANTHER" id="PTHR19848">
    <property type="entry name" value="WD40 REPEAT PROTEIN"/>
    <property type="match status" value="1"/>
</dbReference>
<name>A0AAD6HVR6_9EURO</name>
<dbReference type="PROSITE" id="PS50294">
    <property type="entry name" value="WD_REPEATS_REGION"/>
    <property type="match status" value="2"/>
</dbReference>
<keyword evidence="1 3" id="KW-0853">WD repeat</keyword>
<dbReference type="InterPro" id="IPR036322">
    <property type="entry name" value="WD40_repeat_dom_sf"/>
</dbReference>
<dbReference type="InterPro" id="IPR020472">
    <property type="entry name" value="WD40_PAC1"/>
</dbReference>
<evidence type="ECO:0000256" key="4">
    <source>
        <dbReference type="SAM" id="MobiDB-lite"/>
    </source>
</evidence>
<evidence type="ECO:0000313" key="6">
    <source>
        <dbReference type="Proteomes" id="UP001215712"/>
    </source>
</evidence>
<reference evidence="5" key="2">
    <citation type="submission" date="2023-01" db="EMBL/GenBank/DDBJ databases">
        <authorList>
            <person name="Petersen C."/>
        </authorList>
    </citation>
    <scope>NUCLEOTIDE SEQUENCE</scope>
    <source>
        <strain evidence="5">IBT 17514</strain>
    </source>
</reference>
<evidence type="ECO:0000256" key="2">
    <source>
        <dbReference type="ARBA" id="ARBA00022737"/>
    </source>
</evidence>
<dbReference type="AlphaFoldDB" id="A0AAD6HVR6"/>
<comment type="caution">
    <text evidence="5">The sequence shown here is derived from an EMBL/GenBank/DDBJ whole genome shotgun (WGS) entry which is preliminary data.</text>
</comment>
<dbReference type="CDD" id="cd00200">
    <property type="entry name" value="WD40"/>
    <property type="match status" value="1"/>
</dbReference>
<feature type="repeat" description="WD" evidence="3">
    <location>
        <begin position="58"/>
        <end position="90"/>
    </location>
</feature>
<proteinExistence type="predicted"/>
<dbReference type="Proteomes" id="UP001215712">
    <property type="component" value="Unassembled WGS sequence"/>
</dbReference>
<keyword evidence="6" id="KW-1185">Reference proteome</keyword>
<dbReference type="Gene3D" id="2.130.10.10">
    <property type="entry name" value="YVTN repeat-like/Quinoprotein amine dehydrogenase"/>
    <property type="match status" value="2"/>
</dbReference>
<dbReference type="PRINTS" id="PR00320">
    <property type="entry name" value="GPROTEINBRPT"/>
</dbReference>
<evidence type="ECO:0000256" key="3">
    <source>
        <dbReference type="PROSITE-ProRule" id="PRU00221"/>
    </source>
</evidence>
<dbReference type="PANTHER" id="PTHR19848:SF8">
    <property type="entry name" value="F-BOX AND WD REPEAT DOMAIN CONTAINING 7"/>
    <property type="match status" value="1"/>
</dbReference>
<dbReference type="Pfam" id="PF00400">
    <property type="entry name" value="WD40"/>
    <property type="match status" value="5"/>
</dbReference>
<organism evidence="5 6">
    <name type="scientific">Penicillium malachiteum</name>
    <dbReference type="NCBI Taxonomy" id="1324776"/>
    <lineage>
        <taxon>Eukaryota</taxon>
        <taxon>Fungi</taxon>
        <taxon>Dikarya</taxon>
        <taxon>Ascomycota</taxon>
        <taxon>Pezizomycotina</taxon>
        <taxon>Eurotiomycetes</taxon>
        <taxon>Eurotiomycetidae</taxon>
        <taxon>Eurotiales</taxon>
        <taxon>Aspergillaceae</taxon>
        <taxon>Penicillium</taxon>
    </lineage>
</organism>
<protein>
    <recommendedName>
        <fullName evidence="7">WD40 repeat-like protein</fullName>
    </recommendedName>
</protein>
<dbReference type="SMART" id="SM00320">
    <property type="entry name" value="WD40"/>
    <property type="match status" value="5"/>
</dbReference>
<feature type="repeat" description="WD" evidence="3">
    <location>
        <begin position="16"/>
        <end position="57"/>
    </location>
</feature>
<reference evidence="5" key="1">
    <citation type="journal article" date="2023" name="IMA Fungus">
        <title>Comparative genomic study of the Penicillium genus elucidates a diverse pangenome and 15 lateral gene transfer events.</title>
        <authorList>
            <person name="Petersen C."/>
            <person name="Sorensen T."/>
            <person name="Nielsen M.R."/>
            <person name="Sondergaard T.E."/>
            <person name="Sorensen J.L."/>
            <person name="Fitzpatrick D.A."/>
            <person name="Frisvad J.C."/>
            <person name="Nielsen K.L."/>
        </authorList>
    </citation>
    <scope>NUCLEOTIDE SEQUENCE</scope>
    <source>
        <strain evidence="5">IBT 17514</strain>
    </source>
</reference>